<name>A0A645HY24_9ZZZZ</name>
<organism evidence="1">
    <name type="scientific">bioreactor metagenome</name>
    <dbReference type="NCBI Taxonomy" id="1076179"/>
    <lineage>
        <taxon>unclassified sequences</taxon>
        <taxon>metagenomes</taxon>
        <taxon>ecological metagenomes</taxon>
    </lineage>
</organism>
<reference evidence="1" key="1">
    <citation type="submission" date="2019-08" db="EMBL/GenBank/DDBJ databases">
        <authorList>
            <person name="Kucharzyk K."/>
            <person name="Murdoch R.W."/>
            <person name="Higgins S."/>
            <person name="Loffler F."/>
        </authorList>
    </citation>
    <scope>NUCLEOTIDE SEQUENCE</scope>
</reference>
<dbReference type="AntiFam" id="ANF00149">
    <property type="entry name" value="Shadow ORF (opposite cshA)"/>
</dbReference>
<comment type="caution">
    <text evidence="1">The sequence shown here is derived from an EMBL/GenBank/DDBJ whole genome shotgun (WGS) entry which is preliminary data.</text>
</comment>
<evidence type="ECO:0000313" key="1">
    <source>
        <dbReference type="EMBL" id="MPN43941.1"/>
    </source>
</evidence>
<protein>
    <submittedName>
        <fullName evidence="1">Uncharacterized protein</fullName>
    </submittedName>
</protein>
<dbReference type="AlphaFoldDB" id="A0A645HY24"/>
<gene>
    <name evidence="1" type="ORF">SDC9_191502</name>
</gene>
<proteinExistence type="predicted"/>
<dbReference type="EMBL" id="VSSQ01102689">
    <property type="protein sequence ID" value="MPN43941.1"/>
    <property type="molecule type" value="Genomic_DNA"/>
</dbReference>
<sequence>MNVIIIFLRQIKVENNLNVADIDSACRDIGRNQSFKLTLFETVHDLGPLCLFHVTVQSLGLISANTKIGN</sequence>
<accession>A0A645HY24</accession>